<evidence type="ECO:0000313" key="2">
    <source>
        <dbReference type="Proteomes" id="UP000008206"/>
    </source>
</evidence>
<organism evidence="1 2">
    <name type="scientific">Gloeothece verrucosa (strain PCC 7822)</name>
    <name type="common">Cyanothece sp. (strain PCC 7822)</name>
    <dbReference type="NCBI Taxonomy" id="497965"/>
    <lineage>
        <taxon>Bacteria</taxon>
        <taxon>Bacillati</taxon>
        <taxon>Cyanobacteriota</taxon>
        <taxon>Cyanophyceae</taxon>
        <taxon>Oscillatoriophycideae</taxon>
        <taxon>Chroococcales</taxon>
        <taxon>Aphanothecaceae</taxon>
        <taxon>Gloeothece</taxon>
        <taxon>Gloeothece verrucosa</taxon>
    </lineage>
</organism>
<protein>
    <submittedName>
        <fullName evidence="1">Uncharacterized protein</fullName>
    </submittedName>
</protein>
<dbReference type="HOGENOM" id="CLU_1072495_0_0_3"/>
<dbReference type="Proteomes" id="UP000008206">
    <property type="component" value="Plasmid Cy782202"/>
</dbReference>
<gene>
    <name evidence="1" type="ordered locus">Cyan7822_6435</name>
</gene>
<sequence>MFTTFKHKSIKTLVAPSIIVIALIPSWGAVASFLPSSTSLGSDLDPYFSALQEFVAEQIWSYFEGLTASLPVQLKEDSEKALQKIMGSMGFPNPQKMDDLIWAEIPDLNEDDEGVFTPLLEAETIVNSASIASNQAIIDLTLSEEAQEQQKQVTQQTNEALTTTIEAAQSAQDTYVTQDILKLMSVQNAQTAILLKAQHDELYNNRVVAASSAFELVNLNKQEQEKEWQQSIESTSSDVGLFDTVTQFTSLATAYSQEK</sequence>
<proteinExistence type="predicted"/>
<dbReference type="EMBL" id="CP002200">
    <property type="protein sequence ID" value="ADN18219.1"/>
    <property type="molecule type" value="Genomic_DNA"/>
</dbReference>
<keyword evidence="1" id="KW-0614">Plasmid</keyword>
<dbReference type="AlphaFoldDB" id="E0UMN9"/>
<evidence type="ECO:0000313" key="1">
    <source>
        <dbReference type="EMBL" id="ADN18219.1"/>
    </source>
</evidence>
<accession>E0UMN9</accession>
<keyword evidence="2" id="KW-1185">Reference proteome</keyword>
<name>E0UMN9_GLOV7</name>
<reference evidence="2" key="1">
    <citation type="journal article" date="2011" name="MBio">
        <title>Novel metabolic attributes of the genus Cyanothece, comprising a group of unicellular nitrogen-fixing Cyanobacteria.</title>
        <authorList>
            <person name="Bandyopadhyay A."/>
            <person name="Elvitigala T."/>
            <person name="Welsh E."/>
            <person name="Stockel J."/>
            <person name="Liberton M."/>
            <person name="Min H."/>
            <person name="Sherman L.A."/>
            <person name="Pakrasi H.B."/>
        </authorList>
    </citation>
    <scope>NUCLEOTIDE SEQUENCE [LARGE SCALE GENOMIC DNA]</scope>
    <source>
        <strain evidence="2">PCC 7822</strain>
        <plasmid evidence="2">Cy782202</plasmid>
    </source>
</reference>
<dbReference type="RefSeq" id="WP_013334965.1">
    <property type="nucleotide sequence ID" value="NC_014534.1"/>
</dbReference>
<dbReference type="KEGG" id="cyj:Cyan7822_6435"/>
<geneLocation type="plasmid" evidence="1 2">
    <name>Cy782202</name>
</geneLocation>